<sequence>FSLRGSRASYERTATALCFQESATCLSVDIPKEPAFPKYSSTASEVPRGCRILRQDPGKRRKMTGGYEEVQVVEPLKDEPGYIYMYPLSLDNSDSVIITPAELGFTLINKSAESRYTTLVMTPSGKKQFPNAFGGILRIDSVRRRWCRPETTQALTSLAYQFVDDNWCMGVKQAVQAALSICDPRLPMREQNLYWQQVHAPMERGHSPNWIALMALYCLYFARIPEEVHANLVKNGYAWMWSTKVEFDASLTAVRDPSRPSSDWVPCLLTFELDQGLEGLEKRHNEQAQAGDAASGFVACVLLLLIIYVISKVLSALISLLW</sequence>
<dbReference type="Proteomes" id="UP001275084">
    <property type="component" value="Unassembled WGS sequence"/>
</dbReference>
<proteinExistence type="predicted"/>
<keyword evidence="3" id="KW-1185">Reference proteome</keyword>
<evidence type="ECO:0000313" key="3">
    <source>
        <dbReference type="Proteomes" id="UP001275084"/>
    </source>
</evidence>
<evidence type="ECO:0000313" key="2">
    <source>
        <dbReference type="EMBL" id="KAK3353994.1"/>
    </source>
</evidence>
<evidence type="ECO:0000256" key="1">
    <source>
        <dbReference type="SAM" id="Phobius"/>
    </source>
</evidence>
<reference evidence="2" key="1">
    <citation type="journal article" date="2023" name="Mol. Phylogenet. Evol.">
        <title>Genome-scale phylogeny and comparative genomics of the fungal order Sordariales.</title>
        <authorList>
            <person name="Hensen N."/>
            <person name="Bonometti L."/>
            <person name="Westerberg I."/>
            <person name="Brannstrom I.O."/>
            <person name="Guillou S."/>
            <person name="Cros-Aarteil S."/>
            <person name="Calhoun S."/>
            <person name="Haridas S."/>
            <person name="Kuo A."/>
            <person name="Mondo S."/>
            <person name="Pangilinan J."/>
            <person name="Riley R."/>
            <person name="LaButti K."/>
            <person name="Andreopoulos B."/>
            <person name="Lipzen A."/>
            <person name="Chen C."/>
            <person name="Yan M."/>
            <person name="Daum C."/>
            <person name="Ng V."/>
            <person name="Clum A."/>
            <person name="Steindorff A."/>
            <person name="Ohm R.A."/>
            <person name="Martin F."/>
            <person name="Silar P."/>
            <person name="Natvig D.O."/>
            <person name="Lalanne C."/>
            <person name="Gautier V."/>
            <person name="Ament-Velasquez S.L."/>
            <person name="Kruys A."/>
            <person name="Hutchinson M.I."/>
            <person name="Powell A.J."/>
            <person name="Barry K."/>
            <person name="Miller A.N."/>
            <person name="Grigoriev I.V."/>
            <person name="Debuchy R."/>
            <person name="Gladieux P."/>
            <person name="Hiltunen Thoren M."/>
            <person name="Johannesson H."/>
        </authorList>
    </citation>
    <scope>NUCLEOTIDE SEQUENCE</scope>
    <source>
        <strain evidence="2">CBS 955.72</strain>
    </source>
</reference>
<dbReference type="AlphaFoldDB" id="A0AAJ0MF90"/>
<protein>
    <submittedName>
        <fullName evidence="2">Uncharacterized protein</fullName>
    </submittedName>
</protein>
<keyword evidence="1" id="KW-0472">Membrane</keyword>
<accession>A0AAJ0MF90</accession>
<dbReference type="EMBL" id="JAUIQD010000004">
    <property type="protein sequence ID" value="KAK3353994.1"/>
    <property type="molecule type" value="Genomic_DNA"/>
</dbReference>
<feature type="transmembrane region" description="Helical" evidence="1">
    <location>
        <begin position="296"/>
        <end position="321"/>
    </location>
</feature>
<reference evidence="2" key="2">
    <citation type="submission" date="2023-06" db="EMBL/GenBank/DDBJ databases">
        <authorList>
            <consortium name="Lawrence Berkeley National Laboratory"/>
            <person name="Haridas S."/>
            <person name="Hensen N."/>
            <person name="Bonometti L."/>
            <person name="Westerberg I."/>
            <person name="Brannstrom I.O."/>
            <person name="Guillou S."/>
            <person name="Cros-Aarteil S."/>
            <person name="Calhoun S."/>
            <person name="Kuo A."/>
            <person name="Mondo S."/>
            <person name="Pangilinan J."/>
            <person name="Riley R."/>
            <person name="Labutti K."/>
            <person name="Andreopoulos B."/>
            <person name="Lipzen A."/>
            <person name="Chen C."/>
            <person name="Yanf M."/>
            <person name="Daum C."/>
            <person name="Ng V."/>
            <person name="Clum A."/>
            <person name="Steindorff A."/>
            <person name="Ohm R."/>
            <person name="Martin F."/>
            <person name="Silar P."/>
            <person name="Natvig D."/>
            <person name="Lalanne C."/>
            <person name="Gautier V."/>
            <person name="Ament-Velasquez S.L."/>
            <person name="Kruys A."/>
            <person name="Hutchinson M.I."/>
            <person name="Powell A.J."/>
            <person name="Barry K."/>
            <person name="Miller A.N."/>
            <person name="Grigoriev I.V."/>
            <person name="Debuchy R."/>
            <person name="Gladieux P."/>
            <person name="Thoren M.H."/>
            <person name="Johannesson H."/>
        </authorList>
    </citation>
    <scope>NUCLEOTIDE SEQUENCE</scope>
    <source>
        <strain evidence="2">CBS 955.72</strain>
    </source>
</reference>
<organism evidence="2 3">
    <name type="scientific">Lasiosphaeria hispida</name>
    <dbReference type="NCBI Taxonomy" id="260671"/>
    <lineage>
        <taxon>Eukaryota</taxon>
        <taxon>Fungi</taxon>
        <taxon>Dikarya</taxon>
        <taxon>Ascomycota</taxon>
        <taxon>Pezizomycotina</taxon>
        <taxon>Sordariomycetes</taxon>
        <taxon>Sordariomycetidae</taxon>
        <taxon>Sordariales</taxon>
        <taxon>Lasiosphaeriaceae</taxon>
        <taxon>Lasiosphaeria</taxon>
    </lineage>
</organism>
<feature type="non-terminal residue" evidence="2">
    <location>
        <position position="1"/>
    </location>
</feature>
<keyword evidence="1" id="KW-1133">Transmembrane helix</keyword>
<keyword evidence="1" id="KW-0812">Transmembrane</keyword>
<name>A0AAJ0MF90_9PEZI</name>
<comment type="caution">
    <text evidence="2">The sequence shown here is derived from an EMBL/GenBank/DDBJ whole genome shotgun (WGS) entry which is preliminary data.</text>
</comment>
<gene>
    <name evidence="2" type="ORF">B0T25DRAFT_608574</name>
</gene>